<dbReference type="PANTHER" id="PTHR10404">
    <property type="entry name" value="N-ACETYLATED-ALPHA-LINKED ACIDIC DIPEPTIDASE"/>
    <property type="match status" value="1"/>
</dbReference>
<gene>
    <name evidence="6" type="ORF">CLIB1423_01S07558</name>
</gene>
<dbReference type="Proteomes" id="UP000837801">
    <property type="component" value="Unassembled WGS sequence"/>
</dbReference>
<reference evidence="6" key="1">
    <citation type="submission" date="2022-03" db="EMBL/GenBank/DDBJ databases">
        <authorList>
            <person name="Legras J.-L."/>
            <person name="Devillers H."/>
            <person name="Grondin C."/>
        </authorList>
    </citation>
    <scope>NUCLEOTIDE SEQUENCE</scope>
    <source>
        <strain evidence="6">CLIB 1423</strain>
    </source>
</reference>
<dbReference type="EMBL" id="CAKXYY010000001">
    <property type="protein sequence ID" value="CAH2350326.1"/>
    <property type="molecule type" value="Genomic_DNA"/>
</dbReference>
<dbReference type="SUPFAM" id="SSF52025">
    <property type="entry name" value="PA domain"/>
    <property type="match status" value="1"/>
</dbReference>
<dbReference type="AlphaFoldDB" id="A0A9P0QKR5"/>
<evidence type="ECO:0000259" key="3">
    <source>
        <dbReference type="Pfam" id="PF02225"/>
    </source>
</evidence>
<dbReference type="Pfam" id="PF02225">
    <property type="entry name" value="PA"/>
    <property type="match status" value="1"/>
</dbReference>
<dbReference type="Gene3D" id="3.40.630.10">
    <property type="entry name" value="Zn peptidases"/>
    <property type="match status" value="1"/>
</dbReference>
<evidence type="ECO:0000313" key="7">
    <source>
        <dbReference type="Proteomes" id="UP000837801"/>
    </source>
</evidence>
<keyword evidence="7" id="KW-1185">Reference proteome</keyword>
<dbReference type="CDD" id="cd02121">
    <property type="entry name" value="PA_GCPII_like"/>
    <property type="match status" value="1"/>
</dbReference>
<dbReference type="SUPFAM" id="SSF53187">
    <property type="entry name" value="Zn-dependent exopeptidases"/>
    <property type="match status" value="1"/>
</dbReference>
<name>A0A9P0QKR5_9ASCO</name>
<dbReference type="InterPro" id="IPR003137">
    <property type="entry name" value="PA_domain"/>
</dbReference>
<evidence type="ECO:0000256" key="1">
    <source>
        <dbReference type="ARBA" id="ARBA00005634"/>
    </source>
</evidence>
<dbReference type="FunFam" id="3.50.30.30:FF:000008">
    <property type="entry name" value="Glutamate carboxypeptidase 2"/>
    <property type="match status" value="1"/>
</dbReference>
<dbReference type="Pfam" id="PF04253">
    <property type="entry name" value="TFR_dimer"/>
    <property type="match status" value="1"/>
</dbReference>
<feature type="domain" description="Peptidase M28" evidence="5">
    <location>
        <begin position="376"/>
        <end position="563"/>
    </location>
</feature>
<dbReference type="Gene3D" id="1.20.930.40">
    <property type="entry name" value="Transferrin receptor-like, dimerisation domain"/>
    <property type="match status" value="1"/>
</dbReference>
<organism evidence="6 7">
    <name type="scientific">[Candida] railenensis</name>
    <dbReference type="NCBI Taxonomy" id="45579"/>
    <lineage>
        <taxon>Eukaryota</taxon>
        <taxon>Fungi</taxon>
        <taxon>Dikarya</taxon>
        <taxon>Ascomycota</taxon>
        <taxon>Saccharomycotina</taxon>
        <taxon>Pichiomycetes</taxon>
        <taxon>Debaryomycetaceae</taxon>
        <taxon>Kurtzmaniella</taxon>
    </lineage>
</organism>
<comment type="similarity">
    <text evidence="1">Belongs to the peptidase M28 family. M28B subfamily.</text>
</comment>
<dbReference type="InterPro" id="IPR007365">
    <property type="entry name" value="TFR-like_dimer_dom"/>
</dbReference>
<evidence type="ECO:0000259" key="5">
    <source>
        <dbReference type="Pfam" id="PF04389"/>
    </source>
</evidence>
<dbReference type="SUPFAM" id="SSF47672">
    <property type="entry name" value="Transferrin receptor-like dimerisation domain"/>
    <property type="match status" value="1"/>
</dbReference>
<feature type="domain" description="Transferrin receptor-like dimerisation" evidence="4">
    <location>
        <begin position="707"/>
        <end position="820"/>
    </location>
</feature>
<evidence type="ECO:0000259" key="4">
    <source>
        <dbReference type="Pfam" id="PF04253"/>
    </source>
</evidence>
<dbReference type="FunFam" id="3.40.630.10:FF:000101">
    <property type="entry name" value="N-acetylated alpha-linked acidic dipeptidase like 1"/>
    <property type="match status" value="1"/>
</dbReference>
<dbReference type="InterPro" id="IPR039373">
    <property type="entry name" value="Peptidase_M28B"/>
</dbReference>
<dbReference type="InterPro" id="IPR046450">
    <property type="entry name" value="PA_dom_sf"/>
</dbReference>
<feature type="compositionally biased region" description="Basic and acidic residues" evidence="2">
    <location>
        <begin position="300"/>
        <end position="310"/>
    </location>
</feature>
<dbReference type="InterPro" id="IPR036757">
    <property type="entry name" value="TFR-like_dimer_dom_sf"/>
</dbReference>
<proteinExistence type="inferred from homology"/>
<evidence type="ECO:0000313" key="6">
    <source>
        <dbReference type="EMBL" id="CAH2350326.1"/>
    </source>
</evidence>
<accession>A0A9P0QKR5</accession>
<comment type="caution">
    <text evidence="6">The sequence shown here is derived from an EMBL/GenBank/DDBJ whole genome shotgun (WGS) entry which is preliminary data.</text>
</comment>
<dbReference type="CDD" id="cd08022">
    <property type="entry name" value="M28_PSMA_like"/>
    <property type="match status" value="1"/>
</dbReference>
<dbReference type="OrthoDB" id="5841748at2759"/>
<dbReference type="InterPro" id="IPR007484">
    <property type="entry name" value="Peptidase_M28"/>
</dbReference>
<protein>
    <submittedName>
        <fullName evidence="6">Vacuolar protein sorting-associated protein 70</fullName>
    </submittedName>
</protein>
<feature type="region of interest" description="Disordered" evidence="2">
    <location>
        <begin position="253"/>
        <end position="312"/>
    </location>
</feature>
<evidence type="ECO:0000256" key="2">
    <source>
        <dbReference type="SAM" id="MobiDB-lite"/>
    </source>
</evidence>
<feature type="domain" description="PA" evidence="3">
    <location>
        <begin position="186"/>
        <end position="264"/>
    </location>
</feature>
<sequence length="823" mass="93167">MGSEKYHDDVEGHLIGEFDGKQPDIVVRPRQTRSKGSWLIKKLAVFAAIYLFLSSTVKYYSFNYGFESSSTSTSESPFAPFLKALETNLAGNWSKIYTAEAHLAGTNYGLVEFTQQKFEEYGLETEIDTYDILVSYPLDHDLKLLHHNGSVIYQPTLKEDVIKEDETTSGDDLVPTFLGYAANGNVTAQYVYVNYGTKEDFAKLKEIGVDIKGKIAVARYGGIFRGLKVKFAQDEGAVGVLLYSDPGDDGGITEANGYKQYPKGPARQESSVQRGSVQFLGGEGAAPGDPTTPGYASKPGVERQDPHDSIGKIPVLPISYREVKPILAKLNGHGTKVHDKKWVGELDGFDYSTGPNPKVELNLYNEQNFTITPLWNVYGEIKGEIDDEAILIGNHRDAWIKGGAGDPNSGSAALLEIARALGELKASGYKFKRTIVLASWDGEEYGLLGSTEFGEFAAARLQKNFIAYFNVDVAATGKILELGASPNLAHVIRKALKQVEHPDEKQSLFDHFEEHNKGLIRNLGSGSDYTVFFEHLGIPSVDLGFTGGKGSPIYHYHSNYDSFHWEEKYGDPGFKYHNTLAKFLGLAVLELSDHQLIDFKLQDYSHDLILYFNQTVDLIPEKWFSKKVEEESTWNDYLTFDEGESSYMDRVTNGYYTRLHEMYPFPEYLTVEQCQHHNFMLMYGPHKHKEATLKEIINTTFNDLYQLHNVSTIFDLKSDTLQEEYLDRDSLSWWQRIKLFFQIKGHNKHLQYYERNYLHEKGLEKREWFKHIVFASGRFTGYAGQTLPGLREAIENEDFEKYVHWLGILSKAVRRVSTNLSLH</sequence>
<dbReference type="GO" id="GO:0004180">
    <property type="term" value="F:carboxypeptidase activity"/>
    <property type="evidence" value="ECO:0007669"/>
    <property type="project" value="TreeGrafter"/>
</dbReference>
<dbReference type="Pfam" id="PF04389">
    <property type="entry name" value="Peptidase_M28"/>
    <property type="match status" value="1"/>
</dbReference>
<dbReference type="Gene3D" id="3.50.30.30">
    <property type="match status" value="1"/>
</dbReference>
<dbReference type="PANTHER" id="PTHR10404:SF46">
    <property type="entry name" value="VACUOLAR PROTEIN SORTING-ASSOCIATED PROTEIN 70"/>
    <property type="match status" value="1"/>
</dbReference>